<feature type="compositionally biased region" description="Basic and acidic residues" evidence="1">
    <location>
        <begin position="88"/>
        <end position="119"/>
    </location>
</feature>
<feature type="region of interest" description="Disordered" evidence="1">
    <location>
        <begin position="1"/>
        <end position="29"/>
    </location>
</feature>
<evidence type="ECO:0000256" key="1">
    <source>
        <dbReference type="SAM" id="MobiDB-lite"/>
    </source>
</evidence>
<dbReference type="EMBL" id="BSUN01000001">
    <property type="protein sequence ID" value="GMA35493.1"/>
    <property type="molecule type" value="Genomic_DNA"/>
</dbReference>
<evidence type="ECO:0000313" key="3">
    <source>
        <dbReference type="Proteomes" id="UP001157125"/>
    </source>
</evidence>
<sequence>MPRPRGQWSLARSLGNIPEPGVPSGGEDDFTVLRHEGTPRDFAAEGIEVKDHLAIGEGLKAIDMERGAKVSGARFYFLTGIGARLEPRDPQCRDEPGLRARLLADDHAHAGASRDDGRHGLPRQARGGDLLPRAR</sequence>
<dbReference type="InterPro" id="IPR045864">
    <property type="entry name" value="aa-tRNA-synth_II/BPL/LPL"/>
</dbReference>
<evidence type="ECO:0000313" key="2">
    <source>
        <dbReference type="EMBL" id="GMA35493.1"/>
    </source>
</evidence>
<accession>A0ABQ6IFG2</accession>
<name>A0ABQ6IFG2_9MICO</name>
<dbReference type="Gene3D" id="3.30.930.10">
    <property type="entry name" value="Bira Bifunctional Protein, Domain 2"/>
    <property type="match status" value="1"/>
</dbReference>
<proteinExistence type="predicted"/>
<keyword evidence="3" id="KW-1185">Reference proteome</keyword>
<feature type="region of interest" description="Disordered" evidence="1">
    <location>
        <begin position="88"/>
        <end position="135"/>
    </location>
</feature>
<dbReference type="Proteomes" id="UP001157125">
    <property type="component" value="Unassembled WGS sequence"/>
</dbReference>
<protein>
    <submittedName>
        <fullName evidence="2">Uncharacterized protein</fullName>
    </submittedName>
</protein>
<reference evidence="3" key="1">
    <citation type="journal article" date="2019" name="Int. J. Syst. Evol. Microbiol.">
        <title>The Global Catalogue of Microorganisms (GCM) 10K type strain sequencing project: providing services to taxonomists for standard genome sequencing and annotation.</title>
        <authorList>
            <consortium name="The Broad Institute Genomics Platform"/>
            <consortium name="The Broad Institute Genome Sequencing Center for Infectious Disease"/>
            <person name="Wu L."/>
            <person name="Ma J."/>
        </authorList>
    </citation>
    <scope>NUCLEOTIDE SEQUENCE [LARGE SCALE GENOMIC DNA]</scope>
    <source>
        <strain evidence="3">NBRC 112299</strain>
    </source>
</reference>
<organism evidence="2 3">
    <name type="scientific">Demequina litorisediminis</name>
    <dbReference type="NCBI Taxonomy" id="1849022"/>
    <lineage>
        <taxon>Bacteria</taxon>
        <taxon>Bacillati</taxon>
        <taxon>Actinomycetota</taxon>
        <taxon>Actinomycetes</taxon>
        <taxon>Micrococcales</taxon>
        <taxon>Demequinaceae</taxon>
        <taxon>Demequina</taxon>
    </lineage>
</organism>
<gene>
    <name evidence="2" type="ORF">GCM10025876_16970</name>
</gene>
<comment type="caution">
    <text evidence="2">The sequence shown here is derived from an EMBL/GenBank/DDBJ whole genome shotgun (WGS) entry which is preliminary data.</text>
</comment>